<dbReference type="EMBL" id="FNUY01000004">
    <property type="protein sequence ID" value="SEG28940.1"/>
    <property type="molecule type" value="Genomic_DNA"/>
</dbReference>
<evidence type="ECO:0000256" key="1">
    <source>
        <dbReference type="ARBA" id="ARBA00008857"/>
    </source>
</evidence>
<sequence>MNDHPNAGPYRDRHGRERWRFRRAGKTVALPHNPGHPEFEEAYLAAVEGRKPRKAEVKRHPSFALPRTLRAAWRIVITKTTEWQQLDAVTQQKQSSIAETFLNLPITDGVDTLWGEAPLADLKRRHLKALLAERSDRPHAARHLLVAIRKMILVGLDEEWIENDPSYRLNYRPKLKGWRAWTDDEREQFEKRWPIGTTPRLVYTLALWLGNRRSDVAALPVSAIRDDTIALKQIKTGREMRLSISPMLKEALDATDLKGPTILLTAYGNPFSAKSLTGRMADWTKAANLPKGCTLHGLRKTLGGMLADGGATTREIMDTLGHTDIKHAELYTKSANQERLARAGLGKVTLLHEERKKRGG</sequence>
<comment type="similarity">
    <text evidence="1">Belongs to the 'phage' integrase family.</text>
</comment>
<dbReference type="GO" id="GO:0003677">
    <property type="term" value="F:DNA binding"/>
    <property type="evidence" value="ECO:0007669"/>
    <property type="project" value="InterPro"/>
</dbReference>
<organism evidence="5 6">
    <name type="scientific">Bosea lathyri</name>
    <dbReference type="NCBI Taxonomy" id="1036778"/>
    <lineage>
        <taxon>Bacteria</taxon>
        <taxon>Pseudomonadati</taxon>
        <taxon>Pseudomonadota</taxon>
        <taxon>Alphaproteobacteria</taxon>
        <taxon>Hyphomicrobiales</taxon>
        <taxon>Boseaceae</taxon>
        <taxon>Bosea</taxon>
    </lineage>
</organism>
<dbReference type="OrthoDB" id="7873969at2"/>
<dbReference type="Gene3D" id="1.10.443.10">
    <property type="entry name" value="Intergrase catalytic core"/>
    <property type="match status" value="1"/>
</dbReference>
<evidence type="ECO:0000259" key="4">
    <source>
        <dbReference type="PROSITE" id="PS51898"/>
    </source>
</evidence>
<dbReference type="InterPro" id="IPR002104">
    <property type="entry name" value="Integrase_catalytic"/>
</dbReference>
<proteinExistence type="inferred from homology"/>
<dbReference type="InterPro" id="IPR011010">
    <property type="entry name" value="DNA_brk_join_enz"/>
</dbReference>
<dbReference type="RefSeq" id="WP_103872604.1">
    <property type="nucleotide sequence ID" value="NZ_FNUY01000004.1"/>
</dbReference>
<dbReference type="PANTHER" id="PTHR30629:SF2">
    <property type="entry name" value="PROPHAGE INTEGRASE INTS-RELATED"/>
    <property type="match status" value="1"/>
</dbReference>
<gene>
    <name evidence="5" type="ORF">SAMN04488115_104152</name>
</gene>
<reference evidence="5 6" key="1">
    <citation type="submission" date="2016-10" db="EMBL/GenBank/DDBJ databases">
        <authorList>
            <person name="de Groot N.N."/>
        </authorList>
    </citation>
    <scope>NUCLEOTIDE SEQUENCE [LARGE SCALE GENOMIC DNA]</scope>
    <source>
        <strain evidence="5 6">DSM 26656</strain>
    </source>
</reference>
<dbReference type="InterPro" id="IPR050808">
    <property type="entry name" value="Phage_Integrase"/>
</dbReference>
<evidence type="ECO:0000256" key="2">
    <source>
        <dbReference type="ARBA" id="ARBA00022908"/>
    </source>
</evidence>
<evidence type="ECO:0000256" key="3">
    <source>
        <dbReference type="ARBA" id="ARBA00023172"/>
    </source>
</evidence>
<dbReference type="PANTHER" id="PTHR30629">
    <property type="entry name" value="PROPHAGE INTEGRASE"/>
    <property type="match status" value="1"/>
</dbReference>
<evidence type="ECO:0000313" key="5">
    <source>
        <dbReference type="EMBL" id="SEG28940.1"/>
    </source>
</evidence>
<dbReference type="Proteomes" id="UP000236743">
    <property type="component" value="Unassembled WGS sequence"/>
</dbReference>
<name>A0A1H5YYR9_9HYPH</name>
<evidence type="ECO:0000313" key="6">
    <source>
        <dbReference type="Proteomes" id="UP000236743"/>
    </source>
</evidence>
<keyword evidence="2" id="KW-0229">DNA integration</keyword>
<accession>A0A1H5YYR9</accession>
<dbReference type="InterPro" id="IPR013762">
    <property type="entry name" value="Integrase-like_cat_sf"/>
</dbReference>
<dbReference type="GO" id="GO:0006310">
    <property type="term" value="P:DNA recombination"/>
    <property type="evidence" value="ECO:0007669"/>
    <property type="project" value="UniProtKB-KW"/>
</dbReference>
<dbReference type="SUPFAM" id="SSF56349">
    <property type="entry name" value="DNA breaking-rejoining enzymes"/>
    <property type="match status" value="1"/>
</dbReference>
<feature type="domain" description="Tyr recombinase" evidence="4">
    <location>
        <begin position="176"/>
        <end position="345"/>
    </location>
</feature>
<keyword evidence="3" id="KW-0233">DNA recombination</keyword>
<dbReference type="Pfam" id="PF00589">
    <property type="entry name" value="Phage_integrase"/>
    <property type="match status" value="1"/>
</dbReference>
<keyword evidence="6" id="KW-1185">Reference proteome</keyword>
<dbReference type="AlphaFoldDB" id="A0A1H5YYR9"/>
<dbReference type="GO" id="GO:0015074">
    <property type="term" value="P:DNA integration"/>
    <property type="evidence" value="ECO:0007669"/>
    <property type="project" value="UniProtKB-KW"/>
</dbReference>
<protein>
    <submittedName>
        <fullName evidence="5">Site-specific recombinase XerD</fullName>
    </submittedName>
</protein>
<dbReference type="PROSITE" id="PS51898">
    <property type="entry name" value="TYR_RECOMBINASE"/>
    <property type="match status" value="1"/>
</dbReference>